<sequence>WPENLPEEIVKKVVKLFHLLLLSEAALQKLGAIPYLLVVISSSLNNALCHTLLPFRFHQPILLSKETAQVIFSQMYCSKWTSYKIRKDSQKTSQHVCIAFNSSDIEWKFLVQNFWRYHPSQSDLAIVPNRKISDHDIIAFHLDLSSSISTEINNFLFELLFLQHVNTGQNILECFH</sequence>
<evidence type="ECO:0000313" key="2">
    <source>
        <dbReference type="Proteomes" id="UP000023152"/>
    </source>
</evidence>
<organism evidence="1 2">
    <name type="scientific">Reticulomyxa filosa</name>
    <dbReference type="NCBI Taxonomy" id="46433"/>
    <lineage>
        <taxon>Eukaryota</taxon>
        <taxon>Sar</taxon>
        <taxon>Rhizaria</taxon>
        <taxon>Retaria</taxon>
        <taxon>Foraminifera</taxon>
        <taxon>Monothalamids</taxon>
        <taxon>Reticulomyxidae</taxon>
        <taxon>Reticulomyxa</taxon>
    </lineage>
</organism>
<dbReference type="EMBL" id="ASPP01042971">
    <property type="protein sequence ID" value="ETN99766.1"/>
    <property type="molecule type" value="Genomic_DNA"/>
</dbReference>
<dbReference type="AlphaFoldDB" id="X6LF60"/>
<comment type="caution">
    <text evidence="1">The sequence shown here is derived from an EMBL/GenBank/DDBJ whole genome shotgun (WGS) entry which is preliminary data.</text>
</comment>
<keyword evidence="2" id="KW-1185">Reference proteome</keyword>
<evidence type="ECO:0000313" key="1">
    <source>
        <dbReference type="EMBL" id="ETN99766.1"/>
    </source>
</evidence>
<protein>
    <submittedName>
        <fullName evidence="1">Uncharacterized protein</fullName>
    </submittedName>
</protein>
<gene>
    <name evidence="1" type="ORF">RFI_37701</name>
</gene>
<feature type="non-terminal residue" evidence="1">
    <location>
        <position position="176"/>
    </location>
</feature>
<reference evidence="1 2" key="1">
    <citation type="journal article" date="2013" name="Curr. Biol.">
        <title>The Genome of the Foraminiferan Reticulomyxa filosa.</title>
        <authorList>
            <person name="Glockner G."/>
            <person name="Hulsmann N."/>
            <person name="Schleicher M."/>
            <person name="Noegel A.A."/>
            <person name="Eichinger L."/>
            <person name="Gallinger C."/>
            <person name="Pawlowski J."/>
            <person name="Sierra R."/>
            <person name="Euteneuer U."/>
            <person name="Pillet L."/>
            <person name="Moustafa A."/>
            <person name="Platzer M."/>
            <person name="Groth M."/>
            <person name="Szafranski K."/>
            <person name="Schliwa M."/>
        </authorList>
    </citation>
    <scope>NUCLEOTIDE SEQUENCE [LARGE SCALE GENOMIC DNA]</scope>
</reference>
<dbReference type="Proteomes" id="UP000023152">
    <property type="component" value="Unassembled WGS sequence"/>
</dbReference>
<name>X6LF60_RETFI</name>
<accession>X6LF60</accession>
<feature type="non-terminal residue" evidence="1">
    <location>
        <position position="1"/>
    </location>
</feature>
<proteinExistence type="predicted"/>